<dbReference type="Proteomes" id="UP000887013">
    <property type="component" value="Unassembled WGS sequence"/>
</dbReference>
<organism evidence="1 2">
    <name type="scientific">Nephila pilipes</name>
    <name type="common">Giant wood spider</name>
    <name type="synonym">Nephila maculata</name>
    <dbReference type="NCBI Taxonomy" id="299642"/>
    <lineage>
        <taxon>Eukaryota</taxon>
        <taxon>Metazoa</taxon>
        <taxon>Ecdysozoa</taxon>
        <taxon>Arthropoda</taxon>
        <taxon>Chelicerata</taxon>
        <taxon>Arachnida</taxon>
        <taxon>Araneae</taxon>
        <taxon>Araneomorphae</taxon>
        <taxon>Entelegynae</taxon>
        <taxon>Araneoidea</taxon>
        <taxon>Nephilidae</taxon>
        <taxon>Nephila</taxon>
    </lineage>
</organism>
<dbReference type="AlphaFoldDB" id="A0A8X6U327"/>
<dbReference type="EMBL" id="BMAW01023919">
    <property type="protein sequence ID" value="GFT85383.1"/>
    <property type="molecule type" value="Genomic_DNA"/>
</dbReference>
<proteinExistence type="predicted"/>
<comment type="caution">
    <text evidence="1">The sequence shown here is derived from an EMBL/GenBank/DDBJ whole genome shotgun (WGS) entry which is preliminary data.</text>
</comment>
<sequence>MGVPFTLPLDCFSSSFVFDMQNNPDRLLQNGGVGCSSGKSGVGERTSDFPLQPCIEGEASDQKPFFCFSSLVKPIGLQQPKGRSRQQHVFS</sequence>
<reference evidence="1" key="1">
    <citation type="submission" date="2020-08" db="EMBL/GenBank/DDBJ databases">
        <title>Multicomponent nature underlies the extraordinary mechanical properties of spider dragline silk.</title>
        <authorList>
            <person name="Kono N."/>
            <person name="Nakamura H."/>
            <person name="Mori M."/>
            <person name="Yoshida Y."/>
            <person name="Ohtoshi R."/>
            <person name="Malay A.D."/>
            <person name="Moran D.A.P."/>
            <person name="Tomita M."/>
            <person name="Numata K."/>
            <person name="Arakawa K."/>
        </authorList>
    </citation>
    <scope>NUCLEOTIDE SEQUENCE</scope>
</reference>
<name>A0A8X6U327_NEPPI</name>
<protein>
    <submittedName>
        <fullName evidence="1">Uncharacterized protein</fullName>
    </submittedName>
</protein>
<gene>
    <name evidence="1" type="ORF">NPIL_477531</name>
</gene>
<evidence type="ECO:0000313" key="1">
    <source>
        <dbReference type="EMBL" id="GFT85383.1"/>
    </source>
</evidence>
<keyword evidence="2" id="KW-1185">Reference proteome</keyword>
<evidence type="ECO:0000313" key="2">
    <source>
        <dbReference type="Proteomes" id="UP000887013"/>
    </source>
</evidence>
<accession>A0A8X6U327</accession>